<dbReference type="Proteomes" id="UP000009149">
    <property type="component" value="Chromosome"/>
</dbReference>
<dbReference type="EMBL" id="CP000975">
    <property type="protein sequence ID" value="ACD83254.1"/>
    <property type="molecule type" value="Genomic_DNA"/>
</dbReference>
<gene>
    <name evidence="2" type="ordered locus">Minf_1199</name>
</gene>
<accession>B3DVA1</accession>
<protein>
    <submittedName>
        <fullName evidence="2">Uncharacterized protein</fullName>
    </submittedName>
</protein>
<dbReference type="STRING" id="481448.Minf_1199"/>
<proteinExistence type="predicted"/>
<keyword evidence="1" id="KW-0812">Transmembrane</keyword>
<evidence type="ECO:0000313" key="2">
    <source>
        <dbReference type="EMBL" id="ACD83254.1"/>
    </source>
</evidence>
<keyword evidence="1" id="KW-1133">Transmembrane helix</keyword>
<evidence type="ECO:0000256" key="1">
    <source>
        <dbReference type="SAM" id="Phobius"/>
    </source>
</evidence>
<name>B3DVA1_METI4</name>
<dbReference type="AlphaFoldDB" id="B3DVA1"/>
<reference evidence="2 3" key="1">
    <citation type="journal article" date="2008" name="Biol. Direct">
        <title>Complete genome sequence of the extremely acidophilic methanotroph isolate V4, Methylacidiphilum infernorum, a representative of the bacterial phylum Verrucomicrobia.</title>
        <authorList>
            <person name="Hou S."/>
            <person name="Makarova K.S."/>
            <person name="Saw J.H."/>
            <person name="Senin P."/>
            <person name="Ly B.V."/>
            <person name="Zhou Z."/>
            <person name="Ren Y."/>
            <person name="Wang J."/>
            <person name="Galperin M.Y."/>
            <person name="Omelchenko M.V."/>
            <person name="Wolf Y.I."/>
            <person name="Yutin N."/>
            <person name="Koonin E.V."/>
            <person name="Stott M.B."/>
            <person name="Mountain B.W."/>
            <person name="Crowe M.A."/>
            <person name="Smirnova A.V."/>
            <person name="Dunfield P.F."/>
            <person name="Feng L."/>
            <person name="Wang L."/>
            <person name="Alam M."/>
        </authorList>
    </citation>
    <scope>NUCLEOTIDE SEQUENCE [LARGE SCALE GENOMIC DNA]</scope>
    <source>
        <strain evidence="3">Isolate V4</strain>
    </source>
</reference>
<keyword evidence="1" id="KW-0472">Membrane</keyword>
<dbReference type="eggNOG" id="ENOG5031QP6">
    <property type="taxonomic scope" value="Bacteria"/>
</dbReference>
<evidence type="ECO:0000313" key="3">
    <source>
        <dbReference type="Proteomes" id="UP000009149"/>
    </source>
</evidence>
<organism evidence="2 3">
    <name type="scientific">Methylacidiphilum infernorum (isolate V4)</name>
    <name type="common">Methylokorus infernorum (strain V4)</name>
    <dbReference type="NCBI Taxonomy" id="481448"/>
    <lineage>
        <taxon>Bacteria</taxon>
        <taxon>Pseudomonadati</taxon>
        <taxon>Verrucomicrobiota</taxon>
        <taxon>Methylacidiphilae</taxon>
        <taxon>Methylacidiphilales</taxon>
        <taxon>Methylacidiphilaceae</taxon>
        <taxon>Methylacidiphilum (ex Ratnadevi et al. 2023)</taxon>
    </lineage>
</organism>
<dbReference type="HOGENOM" id="CLU_336110_0_0_0"/>
<feature type="transmembrane region" description="Helical" evidence="1">
    <location>
        <begin position="27"/>
        <end position="46"/>
    </location>
</feature>
<dbReference type="KEGG" id="min:Minf_1199"/>
<sequence>MESGKKSQNLLFAQISSNHFMKRKAELLVLFIFLSFKLSLVLFPSLKAKELPEEVDLNPVLAESGWADRSLKWMIESGESHHFIRPDWIDTEIEGFLKNEQALSLIQNDLLRGDGLLADALTEAFHQLRVGSVTAKKEVLEIAHEGKSKLWIPLLSHSQALWPLRNYLLDTPNSYPPVLFALKNWENGSPDALPDLVMETLLKTIDIKPSKSKNLEENWEIARRLARIGNDGRGAYFLASTTVRNEDSFYNAFWDKAEERVRKDPVLSHEYTYRLERNKKSWNVLSRTLKEALGSYEGKDFFFHYLVGRTEIKQQLQGRPLWLWEALMGKKVPFRIDLADEAYKRFLIQLEKDPKLLDFILWHLTRPAEAASEATKEALSQGLSKEEPICKIAMEWIWEAGPKWEGELQASSSWNISEHTRHLDPASLRKSYQNGQFSRSDLLAIGDVLGSYLIRSDSAWADLVYSKTGKFPVVEKFFPLLVQYSPGCALAWLESLANNDQESFEAFGRWICNQPEHKVALEQYDSWLNRAGDQLKEAVEKKEPLLAEEAQYFIDSFVKWTMGPGWEYILNRLWFETIIPEMLRKLIKNRWLSDKEQFWKWYRGICALPAAKTAIERVTNILVTGKEMELILQGIASWNYELADVCASNWDTIWEDPQKRTKILEAILHCDGLSELNNILVFATENTLERPDERKIAQKIAAVYGRSSTEDIQEIIAQDPVVIRSLLPHWLESPQFAEHWKRSVFLIIKYGGQAPIIAQWMLSKKEAIEMWTDSLAETMQENPFLLQAIITHIGRSIGGEISWAKEVRRIEERVMEGLLSDRIFWENLLVDKTGGIENETQKILYGLP</sequence>